<evidence type="ECO:0000259" key="1">
    <source>
        <dbReference type="Pfam" id="PF22818"/>
    </source>
</evidence>
<accession>A0A2U9T490</accession>
<evidence type="ECO:0000313" key="3">
    <source>
        <dbReference type="Proteomes" id="UP000249447"/>
    </source>
</evidence>
<dbReference type="AlphaFoldDB" id="A0A2U9T490"/>
<dbReference type="Proteomes" id="UP000249447">
    <property type="component" value="Chromosome"/>
</dbReference>
<name>A0A2U9T490_9GAMM</name>
<dbReference type="KEGG" id="lmb:C9I47_0292"/>
<evidence type="ECO:0000313" key="2">
    <source>
        <dbReference type="EMBL" id="AWV06017.1"/>
    </source>
</evidence>
<reference evidence="2 3" key="1">
    <citation type="submission" date="2018-05" db="EMBL/GenBank/DDBJ databases">
        <title>The complete genome of Lysobacter maris HZ9B, a marine bacterium antagonistic against terrestrial plant pathogens.</title>
        <authorList>
            <person name="Zhang X.-Q."/>
        </authorList>
    </citation>
    <scope>NUCLEOTIDE SEQUENCE [LARGE SCALE GENOMIC DNA]</scope>
    <source>
        <strain evidence="2 3">HZ9B</strain>
    </source>
</reference>
<dbReference type="InterPro" id="IPR054545">
    <property type="entry name" value="ApeI-like"/>
</dbReference>
<organism evidence="2 3">
    <name type="scientific">Marilutibacter maris</name>
    <dbReference type="NCBI Taxonomy" id="1605891"/>
    <lineage>
        <taxon>Bacteria</taxon>
        <taxon>Pseudomonadati</taxon>
        <taxon>Pseudomonadota</taxon>
        <taxon>Gammaproteobacteria</taxon>
        <taxon>Lysobacterales</taxon>
        <taxon>Lysobacteraceae</taxon>
        <taxon>Marilutibacter</taxon>
    </lineage>
</organism>
<dbReference type="InterPro" id="IPR029069">
    <property type="entry name" value="HotDog_dom_sf"/>
</dbReference>
<proteinExistence type="predicted"/>
<dbReference type="SUPFAM" id="SSF54637">
    <property type="entry name" value="Thioesterase/thiol ester dehydrase-isomerase"/>
    <property type="match status" value="1"/>
</dbReference>
<dbReference type="EMBL" id="CP029843">
    <property type="protein sequence ID" value="AWV06017.1"/>
    <property type="molecule type" value="Genomic_DNA"/>
</dbReference>
<protein>
    <submittedName>
        <fullName evidence="2">Dehydratase</fullName>
    </submittedName>
</protein>
<dbReference type="Pfam" id="PF22818">
    <property type="entry name" value="ApeI-like"/>
    <property type="match status" value="1"/>
</dbReference>
<sequence>MILSSMEFRIAPDHPCLPGHFPGRPLVPGVVLLEHVIEAAQAAGAPAQACWRWPQVKFLAPLAPGERARIELQPLPEVVAGWRFRILRGTQLLASGELRAA</sequence>
<keyword evidence="3" id="KW-1185">Reference proteome</keyword>
<gene>
    <name evidence="2" type="ORF">C9I47_0292</name>
</gene>
<dbReference type="Gene3D" id="3.10.129.10">
    <property type="entry name" value="Hotdog Thioesterase"/>
    <property type="match status" value="1"/>
</dbReference>
<feature type="domain" description="ApeI dehydratase-like" evidence="1">
    <location>
        <begin position="6"/>
        <end position="96"/>
    </location>
</feature>